<organism evidence="2 3">
    <name type="scientific">Pelobates cultripes</name>
    <name type="common">Western spadefoot toad</name>
    <dbReference type="NCBI Taxonomy" id="61616"/>
    <lineage>
        <taxon>Eukaryota</taxon>
        <taxon>Metazoa</taxon>
        <taxon>Chordata</taxon>
        <taxon>Craniata</taxon>
        <taxon>Vertebrata</taxon>
        <taxon>Euteleostomi</taxon>
        <taxon>Amphibia</taxon>
        <taxon>Batrachia</taxon>
        <taxon>Anura</taxon>
        <taxon>Pelobatoidea</taxon>
        <taxon>Pelobatidae</taxon>
        <taxon>Pelobates</taxon>
    </lineage>
</organism>
<dbReference type="EMBL" id="OW240912">
    <property type="protein sequence ID" value="CAH2224017.1"/>
    <property type="molecule type" value="Genomic_DNA"/>
</dbReference>
<gene>
    <name evidence="2" type="ORF">PECUL_23A011474</name>
</gene>
<reference evidence="2" key="1">
    <citation type="submission" date="2022-03" db="EMBL/GenBank/DDBJ databases">
        <authorList>
            <person name="Alioto T."/>
            <person name="Alioto T."/>
            <person name="Gomez Garrido J."/>
        </authorList>
    </citation>
    <scope>NUCLEOTIDE SEQUENCE</scope>
</reference>
<keyword evidence="3" id="KW-1185">Reference proteome</keyword>
<name>A0AAD1VQB2_PELCU</name>
<sequence length="74" mass="7969">NSDVQKIHWGAGPGRRAELTHYAWAPAFTGAKRLKRPIQTATKSDIPTTINREQSQSISDAGTKHIASRTGNGG</sequence>
<evidence type="ECO:0000313" key="2">
    <source>
        <dbReference type="EMBL" id="CAH2224017.1"/>
    </source>
</evidence>
<feature type="non-terminal residue" evidence="2">
    <location>
        <position position="1"/>
    </location>
</feature>
<feature type="non-terminal residue" evidence="2">
    <location>
        <position position="74"/>
    </location>
</feature>
<feature type="compositionally biased region" description="Polar residues" evidence="1">
    <location>
        <begin position="39"/>
        <end position="60"/>
    </location>
</feature>
<accession>A0AAD1VQB2</accession>
<feature type="region of interest" description="Disordered" evidence="1">
    <location>
        <begin position="35"/>
        <end position="74"/>
    </location>
</feature>
<protein>
    <submittedName>
        <fullName evidence="2">Uncharacterized protein</fullName>
    </submittedName>
</protein>
<evidence type="ECO:0000313" key="3">
    <source>
        <dbReference type="Proteomes" id="UP001295444"/>
    </source>
</evidence>
<dbReference type="Proteomes" id="UP001295444">
    <property type="component" value="Chromosome 01"/>
</dbReference>
<proteinExistence type="predicted"/>
<evidence type="ECO:0000256" key="1">
    <source>
        <dbReference type="SAM" id="MobiDB-lite"/>
    </source>
</evidence>
<dbReference type="AlphaFoldDB" id="A0AAD1VQB2"/>